<evidence type="ECO:0000256" key="1">
    <source>
        <dbReference type="PIRSR" id="PIRSR016487-1"/>
    </source>
</evidence>
<dbReference type="PROSITE" id="PS51707">
    <property type="entry name" value="CYTH"/>
    <property type="match status" value="1"/>
</dbReference>
<evidence type="ECO:0000259" key="2">
    <source>
        <dbReference type="PROSITE" id="PS51707"/>
    </source>
</evidence>
<dbReference type="Pfam" id="PF01928">
    <property type="entry name" value="CYTH"/>
    <property type="match status" value="1"/>
</dbReference>
<dbReference type="SUPFAM" id="SSF55154">
    <property type="entry name" value="CYTH-like phosphatases"/>
    <property type="match status" value="1"/>
</dbReference>
<dbReference type="PIRSF" id="PIRSF016487">
    <property type="entry name" value="CYTH_UCP016487"/>
    <property type="match status" value="1"/>
</dbReference>
<dbReference type="OrthoDB" id="9805588at2"/>
<proteinExistence type="predicted"/>
<protein>
    <submittedName>
        <fullName evidence="3">CYTH domain-containing protein</fullName>
    </submittedName>
</protein>
<name>A0A2T5B5K9_MYCDI</name>
<evidence type="ECO:0000313" key="3">
    <source>
        <dbReference type="EMBL" id="PTM94271.1"/>
    </source>
</evidence>
<dbReference type="InterPro" id="IPR033469">
    <property type="entry name" value="CYTH-like_dom_sf"/>
</dbReference>
<dbReference type="InterPro" id="IPR012042">
    <property type="entry name" value="NeuTTM/CthTTM-like"/>
</dbReference>
<dbReference type="InterPro" id="IPR023577">
    <property type="entry name" value="CYTH_domain"/>
</dbReference>
<reference evidence="3 4" key="1">
    <citation type="submission" date="2018-04" db="EMBL/GenBank/DDBJ databases">
        <title>Genomic Encyclopedia of Type Strains, Phase IV (KMG-IV): sequencing the most valuable type-strain genomes for metagenomic binning, comparative biology and taxonomic classification.</title>
        <authorList>
            <person name="Goeker M."/>
        </authorList>
    </citation>
    <scope>NUCLEOTIDE SEQUENCE [LARGE SCALE GENOMIC DNA]</scope>
    <source>
        <strain evidence="3 4">DSM 7138</strain>
    </source>
</reference>
<dbReference type="CDD" id="cd07891">
    <property type="entry name" value="CYTH-like_CthTTM-like_1"/>
    <property type="match status" value="1"/>
</dbReference>
<feature type="domain" description="CYTH" evidence="2">
    <location>
        <begin position="2"/>
        <end position="149"/>
    </location>
</feature>
<dbReference type="AlphaFoldDB" id="A0A2T5B5K9"/>
<dbReference type="RefSeq" id="WP_108003375.1">
    <property type="nucleotide sequence ID" value="NZ_JBHEEX010000003.1"/>
</dbReference>
<dbReference type="Gene3D" id="2.40.320.10">
    <property type="entry name" value="Hypothetical Protein Pfu-838710-001"/>
    <property type="match status" value="1"/>
</dbReference>
<comment type="caution">
    <text evidence="3">The sequence shown here is derived from an EMBL/GenBank/DDBJ whole genome shotgun (WGS) entry which is preliminary data.</text>
</comment>
<keyword evidence="4" id="KW-1185">Reference proteome</keyword>
<dbReference type="PANTHER" id="PTHR40114:SF1">
    <property type="entry name" value="SLR0698 PROTEIN"/>
    <property type="match status" value="1"/>
</dbReference>
<dbReference type="SMART" id="SM01118">
    <property type="entry name" value="CYTH"/>
    <property type="match status" value="1"/>
</dbReference>
<dbReference type="PANTHER" id="PTHR40114">
    <property type="entry name" value="SLR0698 PROTEIN"/>
    <property type="match status" value="1"/>
</dbReference>
<feature type="active site" description="Proton acceptor" evidence="1">
    <location>
        <position position="30"/>
    </location>
</feature>
<organism evidence="3 4">
    <name type="scientific">Mycoplana dimorpha</name>
    <dbReference type="NCBI Taxonomy" id="28320"/>
    <lineage>
        <taxon>Bacteria</taxon>
        <taxon>Pseudomonadati</taxon>
        <taxon>Pseudomonadota</taxon>
        <taxon>Alphaproteobacteria</taxon>
        <taxon>Hyphomicrobiales</taxon>
        <taxon>Rhizobiaceae</taxon>
        <taxon>Mycoplana</taxon>
    </lineage>
</organism>
<accession>A0A2T5B5K9</accession>
<dbReference type="EMBL" id="PZZZ01000005">
    <property type="protein sequence ID" value="PTM94271.1"/>
    <property type="molecule type" value="Genomic_DNA"/>
</dbReference>
<dbReference type="Proteomes" id="UP000241247">
    <property type="component" value="Unassembled WGS sequence"/>
</dbReference>
<sequence length="165" mass="18351">MAKEIERKFLVLGTSWRRLANAGVSIRQGYLIASDERSLRVRAYGDGRACLTLKIGHTAMARDEYEFDIDPAIAEEMLSQSIGTVITKVRYEVVQQEFTWEIDVYGGRHSGLVVAEVELESEADLPAIPAWIGREVTGDERYSNQALALSEGACQFADEPHDQTG</sequence>
<evidence type="ECO:0000313" key="4">
    <source>
        <dbReference type="Proteomes" id="UP000241247"/>
    </source>
</evidence>
<gene>
    <name evidence="3" type="ORF">C7449_105170</name>
</gene>